<reference evidence="3 4" key="1">
    <citation type="submission" date="2021-02" db="EMBL/GenBank/DDBJ databases">
        <title>Complete genome of Desulfoluna sp. strain ASN36.</title>
        <authorList>
            <person name="Takahashi A."/>
            <person name="Kojima H."/>
            <person name="Fukui M."/>
        </authorList>
    </citation>
    <scope>NUCLEOTIDE SEQUENCE [LARGE SCALE GENOMIC DNA]</scope>
    <source>
        <strain evidence="3 4">ASN36</strain>
    </source>
</reference>
<evidence type="ECO:0000259" key="2">
    <source>
        <dbReference type="Pfam" id="PF04389"/>
    </source>
</evidence>
<evidence type="ECO:0000313" key="4">
    <source>
        <dbReference type="Proteomes" id="UP001320148"/>
    </source>
</evidence>
<sequence length="648" mass="71756">MKKVVWHIVMTLFVLSVSPSAFASDLNMESMPLGFELPSQVETPANVVASPGRFENMVRIQWDSVENATGYSVFRARNMAGPYVPISPVLKSPTFDDQRSEIGKYYWYKVIAWRHIFFSKASSPAEGWAALFMPSGDESAVELLTRVIIDIPHFMRIKEAASKVEETLPEAMDVESFIPTGDEIFSYVENVCRTEHRRIGSPEAQIAEDYIIEEMGSILGEDNILVEEVPCDVYKADHWKLEVEQDGVMEEFPAFYTVNTGIVYDGKPAGGSVSGEMIWAGEGTPEEFDKLGDIEGKIVVAQCTFPQFPVGLVQLLYSDGYYTSDPTNSFNLFTTQDLTFVRSNFPAEYTEENNPESVYWLASERGAAGLVLVLKDHPFDINTHWGPYAGKMKAMPCMYVSNYKNDDIKAAAERGAKATVTIQGDLKPGVGRNICGILPGKSEETIIISTHHDSAFKGATEDGTGVGMVLAMAKTWSQVPPDQREKTLLFVTTTGHFYGGKGSRAFAHEHAGDLLKNAILDINLEHLAARNYVDDGKGNGVFDGEQALSIVFVNEDYRAIATASRMMKENQPERTLLIPSTLLGPVPPGEAGHYHMYTGVDFIHWIGQPYYLLTSDDTLDKVDVSQLYPLAKSVSGMIGTYMNLDMDQ</sequence>
<dbReference type="Pfam" id="PF04389">
    <property type="entry name" value="Peptidase_M28"/>
    <property type="match status" value="1"/>
</dbReference>
<protein>
    <recommendedName>
        <fullName evidence="2">Peptidase M28 domain-containing protein</fullName>
    </recommendedName>
</protein>
<keyword evidence="1" id="KW-0732">Signal</keyword>
<dbReference type="Gene3D" id="3.40.630.10">
    <property type="entry name" value="Zn peptidases"/>
    <property type="match status" value="1"/>
</dbReference>
<accession>A0ABM7PDP2</accession>
<gene>
    <name evidence="3" type="ORF">DSLASN_10040</name>
</gene>
<dbReference type="Proteomes" id="UP001320148">
    <property type="component" value="Chromosome"/>
</dbReference>
<dbReference type="Gene3D" id="2.60.40.10">
    <property type="entry name" value="Immunoglobulins"/>
    <property type="match status" value="1"/>
</dbReference>
<feature type="chain" id="PRO_5046059074" description="Peptidase M28 domain-containing protein" evidence="1">
    <location>
        <begin position="24"/>
        <end position="648"/>
    </location>
</feature>
<evidence type="ECO:0000256" key="1">
    <source>
        <dbReference type="SAM" id="SignalP"/>
    </source>
</evidence>
<dbReference type="SUPFAM" id="SSF53187">
    <property type="entry name" value="Zn-dependent exopeptidases"/>
    <property type="match status" value="1"/>
</dbReference>
<keyword evidence="4" id="KW-1185">Reference proteome</keyword>
<dbReference type="InterPro" id="IPR007484">
    <property type="entry name" value="Peptidase_M28"/>
</dbReference>
<feature type="domain" description="Peptidase M28" evidence="2">
    <location>
        <begin position="433"/>
        <end position="533"/>
    </location>
</feature>
<name>A0ABM7PDP2_9BACT</name>
<feature type="signal peptide" evidence="1">
    <location>
        <begin position="1"/>
        <end position="23"/>
    </location>
</feature>
<dbReference type="RefSeq" id="WP_236891626.1">
    <property type="nucleotide sequence ID" value="NZ_AP024488.1"/>
</dbReference>
<dbReference type="EMBL" id="AP024488">
    <property type="protein sequence ID" value="BCS95372.1"/>
    <property type="molecule type" value="Genomic_DNA"/>
</dbReference>
<organism evidence="3 4">
    <name type="scientific">Desulfoluna limicola</name>
    <dbReference type="NCBI Taxonomy" id="2810562"/>
    <lineage>
        <taxon>Bacteria</taxon>
        <taxon>Pseudomonadati</taxon>
        <taxon>Thermodesulfobacteriota</taxon>
        <taxon>Desulfobacteria</taxon>
        <taxon>Desulfobacterales</taxon>
        <taxon>Desulfolunaceae</taxon>
        <taxon>Desulfoluna</taxon>
    </lineage>
</organism>
<proteinExistence type="predicted"/>
<dbReference type="Gene3D" id="3.50.30.30">
    <property type="match status" value="1"/>
</dbReference>
<evidence type="ECO:0000313" key="3">
    <source>
        <dbReference type="EMBL" id="BCS95372.1"/>
    </source>
</evidence>
<dbReference type="InterPro" id="IPR013783">
    <property type="entry name" value="Ig-like_fold"/>
</dbReference>